<dbReference type="CDD" id="cd00093">
    <property type="entry name" value="HTH_XRE"/>
    <property type="match status" value="1"/>
</dbReference>
<dbReference type="PANTHER" id="PTHR35010">
    <property type="entry name" value="BLL4672 PROTEIN-RELATED"/>
    <property type="match status" value="1"/>
</dbReference>
<geneLocation type="plasmid" evidence="2">
    <name>unnamed1</name>
</geneLocation>
<dbReference type="InterPro" id="IPR041413">
    <property type="entry name" value="MLTR_LBD"/>
</dbReference>
<dbReference type="Pfam" id="PF17765">
    <property type="entry name" value="MLTR_LBD"/>
    <property type="match status" value="1"/>
</dbReference>
<evidence type="ECO:0000259" key="1">
    <source>
        <dbReference type="SMART" id="SM00530"/>
    </source>
</evidence>
<accession>A0AB39LXT8</accession>
<dbReference type="Gene3D" id="1.10.260.40">
    <property type="entry name" value="lambda repressor-like DNA-binding domains"/>
    <property type="match status" value="1"/>
</dbReference>
<evidence type="ECO:0000313" key="2">
    <source>
        <dbReference type="EMBL" id="XDP98416.1"/>
    </source>
</evidence>
<dbReference type="RefSeq" id="WP_369162092.1">
    <property type="nucleotide sequence ID" value="NZ_CP163430.1"/>
</dbReference>
<dbReference type="InterPro" id="IPR001387">
    <property type="entry name" value="Cro/C1-type_HTH"/>
</dbReference>
<keyword evidence="2" id="KW-0614">Plasmid</keyword>
<dbReference type="AlphaFoldDB" id="A0AB39LXT8"/>
<dbReference type="Pfam" id="PF13560">
    <property type="entry name" value="HTH_31"/>
    <property type="match status" value="1"/>
</dbReference>
<dbReference type="SMART" id="SM00530">
    <property type="entry name" value="HTH_XRE"/>
    <property type="match status" value="1"/>
</dbReference>
<name>A0AB39LXT8_9ACTN</name>
<dbReference type="InterPro" id="IPR010982">
    <property type="entry name" value="Lambda_DNA-bd_dom_sf"/>
</dbReference>
<feature type="domain" description="HTH cro/C1-type" evidence="1">
    <location>
        <begin position="14"/>
        <end position="86"/>
    </location>
</feature>
<dbReference type="SUPFAM" id="SSF47413">
    <property type="entry name" value="lambda repressor-like DNA-binding domains"/>
    <property type="match status" value="1"/>
</dbReference>
<reference evidence="2" key="1">
    <citation type="submission" date="2024-07" db="EMBL/GenBank/DDBJ databases">
        <authorList>
            <person name="Yu S.T."/>
        </authorList>
    </citation>
    <scope>NUCLEOTIDE SEQUENCE</scope>
    <source>
        <strain evidence="2">R02</strain>
        <plasmid evidence="2">unnamed1</plasmid>
    </source>
</reference>
<gene>
    <name evidence="2" type="ORF">AB5J57_33470</name>
</gene>
<organism evidence="2">
    <name type="scientific">Streptomyces sp. R02</name>
    <dbReference type="NCBI Taxonomy" id="3238623"/>
    <lineage>
        <taxon>Bacteria</taxon>
        <taxon>Bacillati</taxon>
        <taxon>Actinomycetota</taxon>
        <taxon>Actinomycetes</taxon>
        <taxon>Kitasatosporales</taxon>
        <taxon>Streptomycetaceae</taxon>
        <taxon>Streptomyces</taxon>
    </lineage>
</organism>
<dbReference type="GO" id="GO:0003677">
    <property type="term" value="F:DNA binding"/>
    <property type="evidence" value="ECO:0007669"/>
    <property type="project" value="InterPro"/>
</dbReference>
<dbReference type="PANTHER" id="PTHR35010:SF2">
    <property type="entry name" value="BLL4672 PROTEIN"/>
    <property type="match status" value="1"/>
</dbReference>
<protein>
    <submittedName>
        <fullName evidence="2">Helix-turn-helix transcriptional regulator</fullName>
    </submittedName>
</protein>
<sequence>MATSPHNRGDIRDFLVGRRARLTPEQVGLPGNGRRRVPGLRRGEVAALAGVSIEWYTRLEKGHISGVSEEVLDSVARTLRLTEDERTYLFDLAAAAHPSRRAPRRRVADVPPSVTWLMETITMSAAVATDGRQNVIATNALSRALFAPMLESHTVQAANGLNIARYTFLDETSQQFFTDWDAAAGVTVALLRAEAARSPHDSRLRSLVGELSTVSLEFRTLWATHHVRTHHRGIKSFHHPDVGTVELVHQHLDLPMPPHTVQALTTYTAEPGTSAEEKMRRLASGAVKTQSAEVLS</sequence>
<dbReference type="Gene3D" id="3.30.450.180">
    <property type="match status" value="1"/>
</dbReference>
<proteinExistence type="predicted"/>
<dbReference type="EMBL" id="CP163430">
    <property type="protein sequence ID" value="XDP98416.1"/>
    <property type="molecule type" value="Genomic_DNA"/>
</dbReference>